<sequence length="158" mass="17576">MKRNRATEKGKMLVEESQPDADMDELLAVLGYKVKSSDMADVALKLQQLEMLMCNNSRSNNTSSEYESSHLSNETVHYNQSDLSGWEQSMLVERKNINPKSNNIDFGSGSRNVVISFSNDQENQVGGNVFDDDLSAIPGKDVLRNGNLQTLEDGAEKK</sequence>
<comment type="caution">
    <text evidence="3">The sequence shown here is derived from an EMBL/GenBank/DDBJ whole genome shotgun (WGS) entry which is preliminary data.</text>
</comment>
<dbReference type="AlphaFoldDB" id="A0AAV3QEJ3"/>
<dbReference type="Pfam" id="PF12041">
    <property type="entry name" value="DELLA"/>
    <property type="match status" value="1"/>
</dbReference>
<proteinExistence type="predicted"/>
<evidence type="ECO:0000313" key="3">
    <source>
        <dbReference type="EMBL" id="GAA0161593.1"/>
    </source>
</evidence>
<dbReference type="InterPro" id="IPR021914">
    <property type="entry name" value="TF_DELLA_N"/>
</dbReference>
<dbReference type="InterPro" id="IPR038088">
    <property type="entry name" value="DELLA_N_sf"/>
</dbReference>
<evidence type="ECO:0000256" key="1">
    <source>
        <dbReference type="SAM" id="MobiDB-lite"/>
    </source>
</evidence>
<accession>A0AAV3QEJ3</accession>
<feature type="region of interest" description="Disordered" evidence="1">
    <location>
        <begin position="57"/>
        <end position="77"/>
    </location>
</feature>
<evidence type="ECO:0000259" key="2">
    <source>
        <dbReference type="Pfam" id="PF12041"/>
    </source>
</evidence>
<gene>
    <name evidence="3" type="ORF">LIER_39260</name>
</gene>
<dbReference type="Proteomes" id="UP001454036">
    <property type="component" value="Unassembled WGS sequence"/>
</dbReference>
<name>A0AAV3QEJ3_LITER</name>
<dbReference type="Gene3D" id="1.10.10.1290">
    <property type="entry name" value="Transcriptional regulator DELLA, N-terminal domain"/>
    <property type="match status" value="1"/>
</dbReference>
<evidence type="ECO:0000313" key="4">
    <source>
        <dbReference type="Proteomes" id="UP001454036"/>
    </source>
</evidence>
<protein>
    <recommendedName>
        <fullName evidence="2">Transcriptional factor DELLA N-terminal domain-containing protein</fullName>
    </recommendedName>
</protein>
<feature type="domain" description="Transcriptional factor DELLA N-terminal" evidence="2">
    <location>
        <begin position="24"/>
        <end position="93"/>
    </location>
</feature>
<keyword evidence="4" id="KW-1185">Reference proteome</keyword>
<reference evidence="3 4" key="1">
    <citation type="submission" date="2024-01" db="EMBL/GenBank/DDBJ databases">
        <title>The complete chloroplast genome sequence of Lithospermum erythrorhizon: insights into the phylogenetic relationship among Boraginaceae species and the maternal lineages of purple gromwells.</title>
        <authorList>
            <person name="Okada T."/>
            <person name="Watanabe K."/>
        </authorList>
    </citation>
    <scope>NUCLEOTIDE SEQUENCE [LARGE SCALE GENOMIC DNA]</scope>
</reference>
<dbReference type="EMBL" id="BAABME010020839">
    <property type="protein sequence ID" value="GAA0161593.1"/>
    <property type="molecule type" value="Genomic_DNA"/>
</dbReference>
<dbReference type="SMART" id="SM01129">
    <property type="entry name" value="DELLA"/>
    <property type="match status" value="1"/>
</dbReference>
<organism evidence="3 4">
    <name type="scientific">Lithospermum erythrorhizon</name>
    <name type="common">Purple gromwell</name>
    <name type="synonym">Lithospermum officinale var. erythrorhizon</name>
    <dbReference type="NCBI Taxonomy" id="34254"/>
    <lineage>
        <taxon>Eukaryota</taxon>
        <taxon>Viridiplantae</taxon>
        <taxon>Streptophyta</taxon>
        <taxon>Embryophyta</taxon>
        <taxon>Tracheophyta</taxon>
        <taxon>Spermatophyta</taxon>
        <taxon>Magnoliopsida</taxon>
        <taxon>eudicotyledons</taxon>
        <taxon>Gunneridae</taxon>
        <taxon>Pentapetalae</taxon>
        <taxon>asterids</taxon>
        <taxon>lamiids</taxon>
        <taxon>Boraginales</taxon>
        <taxon>Boraginaceae</taxon>
        <taxon>Boraginoideae</taxon>
        <taxon>Lithospermeae</taxon>
        <taxon>Lithospermum</taxon>
    </lineage>
</organism>